<gene>
    <name evidence="2" type="ORF">EV421DRAFT_163374</name>
</gene>
<sequence length="86" mass="9940">MLLPFAPTQIVAFIFLLALFLSHSFPLRFYLPPISAGRRVCRKVSTIAVTVTYACAVWLEVIKWRKRFRLPDRRIWPCCSSHDSGT</sequence>
<dbReference type="Proteomes" id="UP001175226">
    <property type="component" value="Unassembled WGS sequence"/>
</dbReference>
<keyword evidence="1" id="KW-0472">Membrane</keyword>
<name>A0AA39IYP3_9AGAR</name>
<evidence type="ECO:0000313" key="2">
    <source>
        <dbReference type="EMBL" id="KAK0431604.1"/>
    </source>
</evidence>
<organism evidence="2 3">
    <name type="scientific">Armillaria borealis</name>
    <dbReference type="NCBI Taxonomy" id="47425"/>
    <lineage>
        <taxon>Eukaryota</taxon>
        <taxon>Fungi</taxon>
        <taxon>Dikarya</taxon>
        <taxon>Basidiomycota</taxon>
        <taxon>Agaricomycotina</taxon>
        <taxon>Agaricomycetes</taxon>
        <taxon>Agaricomycetidae</taxon>
        <taxon>Agaricales</taxon>
        <taxon>Marasmiineae</taxon>
        <taxon>Physalacriaceae</taxon>
        <taxon>Armillaria</taxon>
    </lineage>
</organism>
<keyword evidence="1" id="KW-1133">Transmembrane helix</keyword>
<protein>
    <submittedName>
        <fullName evidence="2">Uncharacterized protein</fullName>
    </submittedName>
</protein>
<reference evidence="2" key="1">
    <citation type="submission" date="2023-06" db="EMBL/GenBank/DDBJ databases">
        <authorList>
            <consortium name="Lawrence Berkeley National Laboratory"/>
            <person name="Ahrendt S."/>
            <person name="Sahu N."/>
            <person name="Indic B."/>
            <person name="Wong-Bajracharya J."/>
            <person name="Merenyi Z."/>
            <person name="Ke H.-M."/>
            <person name="Monk M."/>
            <person name="Kocsube S."/>
            <person name="Drula E."/>
            <person name="Lipzen A."/>
            <person name="Balint B."/>
            <person name="Henrissat B."/>
            <person name="Andreopoulos B."/>
            <person name="Martin F.M."/>
            <person name="Harder C.B."/>
            <person name="Rigling D."/>
            <person name="Ford K.L."/>
            <person name="Foster G.D."/>
            <person name="Pangilinan J."/>
            <person name="Papanicolaou A."/>
            <person name="Barry K."/>
            <person name="LaButti K."/>
            <person name="Viragh M."/>
            <person name="Koriabine M."/>
            <person name="Yan M."/>
            <person name="Riley R."/>
            <person name="Champramary S."/>
            <person name="Plett K.L."/>
            <person name="Tsai I.J."/>
            <person name="Slot J."/>
            <person name="Sipos G."/>
            <person name="Plett J."/>
            <person name="Nagy L.G."/>
            <person name="Grigoriev I.V."/>
        </authorList>
    </citation>
    <scope>NUCLEOTIDE SEQUENCE</scope>
    <source>
        <strain evidence="2">FPL87.14</strain>
    </source>
</reference>
<dbReference type="EMBL" id="JAUEPT010000110">
    <property type="protein sequence ID" value="KAK0431604.1"/>
    <property type="molecule type" value="Genomic_DNA"/>
</dbReference>
<keyword evidence="3" id="KW-1185">Reference proteome</keyword>
<dbReference type="AlphaFoldDB" id="A0AA39IYP3"/>
<feature type="transmembrane region" description="Helical" evidence="1">
    <location>
        <begin position="44"/>
        <end position="64"/>
    </location>
</feature>
<accession>A0AA39IYP3</accession>
<evidence type="ECO:0000313" key="3">
    <source>
        <dbReference type="Proteomes" id="UP001175226"/>
    </source>
</evidence>
<evidence type="ECO:0000256" key="1">
    <source>
        <dbReference type="SAM" id="Phobius"/>
    </source>
</evidence>
<proteinExistence type="predicted"/>
<comment type="caution">
    <text evidence="2">The sequence shown here is derived from an EMBL/GenBank/DDBJ whole genome shotgun (WGS) entry which is preliminary data.</text>
</comment>
<keyword evidence="1" id="KW-0812">Transmembrane</keyword>